<keyword evidence="3" id="KW-1003">Cell membrane</keyword>
<comment type="subunit">
    <text evidence="9">The complex comprises the extracytoplasmic solute receptor protein and the two transmembrane proteins.</text>
</comment>
<evidence type="ECO:0000256" key="8">
    <source>
        <dbReference type="ARBA" id="ARBA00038436"/>
    </source>
</evidence>
<dbReference type="PANTHER" id="PTHR35011">
    <property type="entry name" value="2,3-DIKETO-L-GULONATE TRAP TRANSPORTER SMALL PERMEASE PROTEIN YIAM"/>
    <property type="match status" value="1"/>
</dbReference>
<feature type="transmembrane region" description="Helical" evidence="9">
    <location>
        <begin position="88"/>
        <end position="105"/>
    </location>
</feature>
<evidence type="ECO:0000256" key="1">
    <source>
        <dbReference type="ARBA" id="ARBA00004429"/>
    </source>
</evidence>
<feature type="transmembrane region" description="Helical" evidence="9">
    <location>
        <begin position="48"/>
        <end position="76"/>
    </location>
</feature>
<evidence type="ECO:0000256" key="5">
    <source>
        <dbReference type="ARBA" id="ARBA00022692"/>
    </source>
</evidence>
<evidence type="ECO:0000256" key="4">
    <source>
        <dbReference type="ARBA" id="ARBA00022519"/>
    </source>
</evidence>
<evidence type="ECO:0000256" key="9">
    <source>
        <dbReference type="RuleBase" id="RU369079"/>
    </source>
</evidence>
<evidence type="ECO:0000256" key="6">
    <source>
        <dbReference type="ARBA" id="ARBA00022989"/>
    </source>
</evidence>
<evidence type="ECO:0000256" key="3">
    <source>
        <dbReference type="ARBA" id="ARBA00022475"/>
    </source>
</evidence>
<evidence type="ECO:0000259" key="10">
    <source>
        <dbReference type="Pfam" id="PF04290"/>
    </source>
</evidence>
<keyword evidence="4 9" id="KW-0997">Cell inner membrane</keyword>
<keyword evidence="5 9" id="KW-0812">Transmembrane</keyword>
<dbReference type="PANTHER" id="PTHR35011:SF11">
    <property type="entry name" value="TRAP TRANSPORTER SMALL PERMEASE PROTEIN"/>
    <property type="match status" value="1"/>
</dbReference>
<evidence type="ECO:0000256" key="7">
    <source>
        <dbReference type="ARBA" id="ARBA00023136"/>
    </source>
</evidence>
<dbReference type="AlphaFoldDB" id="A0A3E0DKN4"/>
<dbReference type="InterPro" id="IPR007387">
    <property type="entry name" value="TRAP_DctQ"/>
</dbReference>
<organism evidence="11 12">
    <name type="scientific">Marinomonas pollencensis</name>
    <dbReference type="NCBI Taxonomy" id="491954"/>
    <lineage>
        <taxon>Bacteria</taxon>
        <taxon>Pseudomonadati</taxon>
        <taxon>Pseudomonadota</taxon>
        <taxon>Gammaproteobacteria</taxon>
        <taxon>Oceanospirillales</taxon>
        <taxon>Oceanospirillaceae</taxon>
        <taxon>Marinomonas</taxon>
    </lineage>
</organism>
<dbReference type="GO" id="GO:0005886">
    <property type="term" value="C:plasma membrane"/>
    <property type="evidence" value="ECO:0007669"/>
    <property type="project" value="UniProtKB-SubCell"/>
</dbReference>
<comment type="function">
    <text evidence="9">Part of the tripartite ATP-independent periplasmic (TRAP) transport system.</text>
</comment>
<comment type="caution">
    <text evidence="11">The sequence shown here is derived from an EMBL/GenBank/DDBJ whole genome shotgun (WGS) entry which is preliminary data.</text>
</comment>
<keyword evidence="12" id="KW-1185">Reference proteome</keyword>
<dbReference type="EMBL" id="QUNG01000006">
    <property type="protein sequence ID" value="REG83193.1"/>
    <property type="molecule type" value="Genomic_DNA"/>
</dbReference>
<reference evidence="11 12" key="1">
    <citation type="submission" date="2018-08" db="EMBL/GenBank/DDBJ databases">
        <title>Genomic Encyclopedia of Type Strains, Phase III (KMG-III): the genomes of soil and plant-associated and newly described type strains.</title>
        <authorList>
            <person name="Whitman W."/>
        </authorList>
    </citation>
    <scope>NUCLEOTIDE SEQUENCE [LARGE SCALE GENOMIC DNA]</scope>
    <source>
        <strain evidence="11 12">CECT 7375</strain>
    </source>
</reference>
<feature type="domain" description="Tripartite ATP-independent periplasmic transporters DctQ component" evidence="10">
    <location>
        <begin position="20"/>
        <end position="150"/>
    </location>
</feature>
<comment type="similarity">
    <text evidence="8 9">Belongs to the TRAP transporter small permease family.</text>
</comment>
<dbReference type="InterPro" id="IPR055348">
    <property type="entry name" value="DctQ"/>
</dbReference>
<dbReference type="OrthoDB" id="2085311at2"/>
<evidence type="ECO:0000256" key="2">
    <source>
        <dbReference type="ARBA" id="ARBA00022448"/>
    </source>
</evidence>
<keyword evidence="6 9" id="KW-1133">Transmembrane helix</keyword>
<accession>A0A3E0DKN4</accession>
<comment type="subcellular location">
    <subcellularLocation>
        <location evidence="1 9">Cell inner membrane</location>
        <topology evidence="1 9">Multi-pass membrane protein</topology>
    </subcellularLocation>
</comment>
<feature type="transmembrane region" description="Helical" evidence="9">
    <location>
        <begin position="12"/>
        <end position="36"/>
    </location>
</feature>
<feature type="transmembrane region" description="Helical" evidence="9">
    <location>
        <begin position="125"/>
        <end position="149"/>
    </location>
</feature>
<dbReference type="GO" id="GO:0022857">
    <property type="term" value="F:transmembrane transporter activity"/>
    <property type="evidence" value="ECO:0007669"/>
    <property type="project" value="UniProtKB-UniRule"/>
</dbReference>
<dbReference type="GO" id="GO:0015740">
    <property type="term" value="P:C4-dicarboxylate transport"/>
    <property type="evidence" value="ECO:0007669"/>
    <property type="project" value="TreeGrafter"/>
</dbReference>
<protein>
    <recommendedName>
        <fullName evidence="9">TRAP transporter small permease protein</fullName>
    </recommendedName>
</protein>
<dbReference type="Proteomes" id="UP000256542">
    <property type="component" value="Unassembled WGS sequence"/>
</dbReference>
<gene>
    <name evidence="11" type="ORF">DFP81_10653</name>
</gene>
<evidence type="ECO:0000313" key="11">
    <source>
        <dbReference type="EMBL" id="REG83193.1"/>
    </source>
</evidence>
<proteinExistence type="inferred from homology"/>
<keyword evidence="7 9" id="KW-0472">Membrane</keyword>
<dbReference type="RefSeq" id="WP_115897681.1">
    <property type="nucleotide sequence ID" value="NZ_QUNG01000006.1"/>
</dbReference>
<name>A0A3E0DKN4_9GAMM</name>
<evidence type="ECO:0000313" key="12">
    <source>
        <dbReference type="Proteomes" id="UP000256542"/>
    </source>
</evidence>
<dbReference type="Pfam" id="PF04290">
    <property type="entry name" value="DctQ"/>
    <property type="match status" value="1"/>
</dbReference>
<keyword evidence="2 9" id="KW-0813">Transport</keyword>
<sequence length="154" mass="17287">MLRLLIKLNLYLSSVGVAIMATLIAWIVFMRFFAGVTPHWAEELPQFLLIWVAMTGAVWCSKNNSHLSAGILALWLKDQKITQFLHRVVDVLIIAAMVLLTKSGWDLTLLTMNQHTPAMQWPVGLLYLSVPVSCTFIGLVHIATLCASWRSSHE</sequence>